<sequence length="650" mass="74698">MSFSGSEDDYQNDDETSSEEERDNLSDDDLGAIKRPRRTEVSEHLIMELEMANQLLVPYKESKVLELNDYHLVITLPIDFINKRFREWWGLSDPCLRICLAFNLAKYRLGDVPEATASLPYTKRNLAMGAIETFIKDDLTKYWSVRSEDEQIGDDSFFAAFIDRLATRMKELGNYCVQCGIQHLGAHPLLSVCDHPLCYFQRDRLRQTFEYSMGPRLWADSAQLLNFLFFHANDYRRSLICKPDPLDDVDLKEKFFDQKGIATALRGYCTRCVFSTWENYEKFRDDPLTKKKADLLYWLSDRFPVICRLPPRFRVNAMSTTHQYVLPPVPSEKESRFQARLAAVNGNKFYAFHGSPVENWYKILCEGLIVCSGTNLQLVGAGPGRGIYLGKEPQTSEGYARGHSTCSPRYYSTNDSAVECRNTEHYSRNKHMRQGTYCLALVEVANDRSKYQDHRWCYVVQDPDILQIRVLFIYVSGSAISKLPTNNFSANHPDMLKVQEAMNFFIHGDFHERLAARQARRREWMDRAKKERKLECEEEQIQQCAIKNPLLALHNLKALNLGGKREPENNTNTKDEKMTKIRQTHAAKSKDEPTQPSNKTQTKKSTVTKGSGAPRVKKTASMHSMLPSIRSAPTMTVEVTQEMPEASNNG</sequence>
<dbReference type="AlphaFoldDB" id="A0AAF3J929"/>
<keyword evidence="4" id="KW-0520">NAD</keyword>
<keyword evidence="8" id="KW-1185">Reference proteome</keyword>
<evidence type="ECO:0000256" key="4">
    <source>
        <dbReference type="ARBA" id="ARBA00023027"/>
    </source>
</evidence>
<comment type="similarity">
    <text evidence="5">Belongs to the ARTD/PARP family.</text>
</comment>
<accession>A0AAF3J929</accession>
<evidence type="ECO:0000256" key="2">
    <source>
        <dbReference type="ARBA" id="ARBA00022679"/>
    </source>
</evidence>
<evidence type="ECO:0000256" key="6">
    <source>
        <dbReference type="SAM" id="MobiDB-lite"/>
    </source>
</evidence>
<feature type="region of interest" description="Disordered" evidence="6">
    <location>
        <begin position="562"/>
        <end position="650"/>
    </location>
</feature>
<evidence type="ECO:0000259" key="7">
    <source>
        <dbReference type="Pfam" id="PF00644"/>
    </source>
</evidence>
<feature type="region of interest" description="Disordered" evidence="6">
    <location>
        <begin position="1"/>
        <end position="33"/>
    </location>
</feature>
<reference evidence="9" key="1">
    <citation type="submission" date="2024-02" db="UniProtKB">
        <authorList>
            <consortium name="WormBaseParasite"/>
        </authorList>
    </citation>
    <scope>IDENTIFICATION</scope>
</reference>
<feature type="domain" description="PARP catalytic" evidence="7">
    <location>
        <begin position="335"/>
        <end position="403"/>
    </location>
</feature>
<keyword evidence="1" id="KW-0328">Glycosyltransferase</keyword>
<dbReference type="Gene3D" id="3.90.228.10">
    <property type="match status" value="1"/>
</dbReference>
<evidence type="ECO:0000313" key="8">
    <source>
        <dbReference type="Proteomes" id="UP000887575"/>
    </source>
</evidence>
<proteinExistence type="inferred from homology"/>
<keyword evidence="2" id="KW-0808">Transferase</keyword>
<dbReference type="GO" id="GO:0016779">
    <property type="term" value="F:nucleotidyltransferase activity"/>
    <property type="evidence" value="ECO:0007669"/>
    <property type="project" value="UniProtKB-KW"/>
</dbReference>
<feature type="compositionally biased region" description="Acidic residues" evidence="6">
    <location>
        <begin position="1"/>
        <end position="30"/>
    </location>
</feature>
<dbReference type="InterPro" id="IPR012317">
    <property type="entry name" value="Poly(ADP-ribose)pol_cat_dom"/>
</dbReference>
<dbReference type="WBParaSite" id="MBELARI_LOCUS4158">
    <property type="protein sequence ID" value="MBELARI_LOCUS4158"/>
    <property type="gene ID" value="MBELARI_LOCUS4158"/>
</dbReference>
<dbReference type="SUPFAM" id="SSF56399">
    <property type="entry name" value="ADP-ribosylation"/>
    <property type="match status" value="1"/>
</dbReference>
<protein>
    <recommendedName>
        <fullName evidence="7">PARP catalytic domain-containing protein</fullName>
    </recommendedName>
</protein>
<organism evidence="8 9">
    <name type="scientific">Mesorhabditis belari</name>
    <dbReference type="NCBI Taxonomy" id="2138241"/>
    <lineage>
        <taxon>Eukaryota</taxon>
        <taxon>Metazoa</taxon>
        <taxon>Ecdysozoa</taxon>
        <taxon>Nematoda</taxon>
        <taxon>Chromadorea</taxon>
        <taxon>Rhabditida</taxon>
        <taxon>Rhabditina</taxon>
        <taxon>Rhabditomorpha</taxon>
        <taxon>Rhabditoidea</taxon>
        <taxon>Rhabditidae</taxon>
        <taxon>Mesorhabditinae</taxon>
        <taxon>Mesorhabditis</taxon>
    </lineage>
</organism>
<dbReference type="InterPro" id="IPR051838">
    <property type="entry name" value="ARTD_PARP"/>
</dbReference>
<dbReference type="Pfam" id="PF00644">
    <property type="entry name" value="PARP"/>
    <property type="match status" value="1"/>
</dbReference>
<evidence type="ECO:0000256" key="5">
    <source>
        <dbReference type="ARBA" id="ARBA00024347"/>
    </source>
</evidence>
<dbReference type="PANTHER" id="PTHR21328">
    <property type="entry name" value="POLY ADP-RIBOSE POLYMERASE FAMILY, MEMBER PARP"/>
    <property type="match status" value="1"/>
</dbReference>
<feature type="compositionally biased region" description="Basic and acidic residues" evidence="6">
    <location>
        <begin position="563"/>
        <end position="579"/>
    </location>
</feature>
<name>A0AAF3J929_9BILA</name>
<evidence type="ECO:0000256" key="3">
    <source>
        <dbReference type="ARBA" id="ARBA00022695"/>
    </source>
</evidence>
<evidence type="ECO:0000313" key="9">
    <source>
        <dbReference type="WBParaSite" id="MBELARI_LOCUS4158"/>
    </source>
</evidence>
<dbReference type="GO" id="GO:0003950">
    <property type="term" value="F:NAD+ poly-ADP-ribosyltransferase activity"/>
    <property type="evidence" value="ECO:0007669"/>
    <property type="project" value="InterPro"/>
</dbReference>
<evidence type="ECO:0000256" key="1">
    <source>
        <dbReference type="ARBA" id="ARBA00022676"/>
    </source>
</evidence>
<feature type="compositionally biased region" description="Polar residues" evidence="6">
    <location>
        <begin position="594"/>
        <end position="609"/>
    </location>
</feature>
<keyword evidence="3" id="KW-0548">Nucleotidyltransferase</keyword>
<dbReference type="Proteomes" id="UP000887575">
    <property type="component" value="Unassembled WGS sequence"/>
</dbReference>